<sequence>MKKLISAAASIAAAATPLPALAGPTKPTIVLVHGAFETAEVWGYVVAKLEKDGYKVKNIALPGRPGNERAVTEISLDLYQRTVASAIADETGPVVLVGHSFGGFTISAEAEAEPQKIKTLVYVAAYIPRNGDSLLSLATADSGSKLGPVLDIDKEHGLASVKPGAGGGVFASDGPQQVQDAVSGAVVAEPLAPLATPVTLTADRFGKVDKVAIRTLRDQVISTGYQATMIKATPVRLSLTIDTGHVPFLTQPDALAAEIEKAAG</sequence>
<reference evidence="3 4" key="1">
    <citation type="submission" date="2018-05" db="EMBL/GenBank/DDBJ databases">
        <title>Complete Genome Sequence of the Nonylphenol-Degrading Bacterium Sphingobium amiense DSM 16289T.</title>
        <authorList>
            <person name="Ootsuka M."/>
            <person name="Nishizawa T."/>
            <person name="Ohta H."/>
        </authorList>
    </citation>
    <scope>NUCLEOTIDE SEQUENCE [LARGE SCALE GENOMIC DNA]</scope>
    <source>
        <strain evidence="3 4">DSM 16289</strain>
    </source>
</reference>
<feature type="signal peptide" evidence="1">
    <location>
        <begin position="1"/>
        <end position="22"/>
    </location>
</feature>
<dbReference type="Pfam" id="PF12697">
    <property type="entry name" value="Abhydrolase_6"/>
    <property type="match status" value="1"/>
</dbReference>
<evidence type="ECO:0000259" key="2">
    <source>
        <dbReference type="Pfam" id="PF12697"/>
    </source>
</evidence>
<dbReference type="EMBL" id="AP018664">
    <property type="protein sequence ID" value="BBD96973.1"/>
    <property type="molecule type" value="Genomic_DNA"/>
</dbReference>
<dbReference type="SUPFAM" id="SSF53474">
    <property type="entry name" value="alpha/beta-Hydrolases"/>
    <property type="match status" value="1"/>
</dbReference>
<evidence type="ECO:0000256" key="1">
    <source>
        <dbReference type="SAM" id="SignalP"/>
    </source>
</evidence>
<gene>
    <name evidence="3" type="ORF">SAMIE_1004740</name>
</gene>
<dbReference type="Proteomes" id="UP000279959">
    <property type="component" value="Chromosome"/>
</dbReference>
<accession>A0A494VX50</accession>
<evidence type="ECO:0000313" key="3">
    <source>
        <dbReference type="EMBL" id="BBD96973.1"/>
    </source>
</evidence>
<feature type="domain" description="AB hydrolase-1" evidence="2">
    <location>
        <begin position="29"/>
        <end position="257"/>
    </location>
</feature>
<keyword evidence="1" id="KW-0732">Signal</keyword>
<dbReference type="PANTHER" id="PTHR37017">
    <property type="entry name" value="AB HYDROLASE-1 DOMAIN-CONTAINING PROTEIN-RELATED"/>
    <property type="match status" value="1"/>
</dbReference>
<proteinExistence type="predicted"/>
<dbReference type="InterPro" id="IPR052897">
    <property type="entry name" value="Sec-Metab_Biosynth_Hydrolase"/>
</dbReference>
<organism evidence="3 4">
    <name type="scientific">Sphingobium amiense</name>
    <dbReference type="NCBI Taxonomy" id="135719"/>
    <lineage>
        <taxon>Bacteria</taxon>
        <taxon>Pseudomonadati</taxon>
        <taxon>Pseudomonadota</taxon>
        <taxon>Alphaproteobacteria</taxon>
        <taxon>Sphingomonadales</taxon>
        <taxon>Sphingomonadaceae</taxon>
        <taxon>Sphingobium</taxon>
    </lineage>
</organism>
<dbReference type="Gene3D" id="3.40.50.1820">
    <property type="entry name" value="alpha/beta hydrolase"/>
    <property type="match status" value="1"/>
</dbReference>
<feature type="chain" id="PRO_5019735752" evidence="1">
    <location>
        <begin position="23"/>
        <end position="264"/>
    </location>
</feature>
<dbReference type="GO" id="GO:0016787">
    <property type="term" value="F:hydrolase activity"/>
    <property type="evidence" value="ECO:0007669"/>
    <property type="project" value="UniProtKB-KW"/>
</dbReference>
<dbReference type="InterPro" id="IPR000073">
    <property type="entry name" value="AB_hydrolase_1"/>
</dbReference>
<keyword evidence="4" id="KW-1185">Reference proteome</keyword>
<evidence type="ECO:0000313" key="4">
    <source>
        <dbReference type="Proteomes" id="UP000279959"/>
    </source>
</evidence>
<protein>
    <submittedName>
        <fullName evidence="3">Alpha/beta hydrolase</fullName>
    </submittedName>
</protein>
<dbReference type="PANTHER" id="PTHR37017:SF11">
    <property type="entry name" value="ESTERASE_LIPASE_THIOESTERASE DOMAIN-CONTAINING PROTEIN"/>
    <property type="match status" value="1"/>
</dbReference>
<keyword evidence="3" id="KW-0378">Hydrolase</keyword>
<name>A0A494VX50_9SPHN</name>
<dbReference type="RefSeq" id="WP_066697885.1">
    <property type="nucleotide sequence ID" value="NZ_AP018664.1"/>
</dbReference>
<dbReference type="KEGG" id="sami:SAMIE_1004740"/>
<dbReference type="AlphaFoldDB" id="A0A494VX50"/>
<dbReference type="InterPro" id="IPR029058">
    <property type="entry name" value="AB_hydrolase_fold"/>
</dbReference>